<feature type="binding site" evidence="9">
    <location>
        <position position="70"/>
    </location>
    <ligand>
        <name>4-amino-2-methyl-5-(diphosphooxymethyl)pyrimidine</name>
        <dbReference type="ChEBI" id="CHEBI:57841"/>
    </ligand>
</feature>
<feature type="binding site" evidence="9">
    <location>
        <position position="109"/>
    </location>
    <ligand>
        <name>4-amino-2-methyl-5-(diphosphooxymethyl)pyrimidine</name>
        <dbReference type="ChEBI" id="CHEBI:57841"/>
    </ligand>
</feature>
<dbReference type="EMBL" id="FUWX01000008">
    <property type="protein sequence ID" value="SJZ63611.1"/>
    <property type="molecule type" value="Genomic_DNA"/>
</dbReference>
<dbReference type="NCBIfam" id="TIGR00693">
    <property type="entry name" value="thiE"/>
    <property type="match status" value="1"/>
</dbReference>
<dbReference type="PANTHER" id="PTHR20857:SF15">
    <property type="entry name" value="THIAMINE-PHOSPHATE SYNTHASE"/>
    <property type="match status" value="1"/>
</dbReference>
<dbReference type="InterPro" id="IPR036206">
    <property type="entry name" value="ThiamineP_synth_sf"/>
</dbReference>
<comment type="pathway">
    <text evidence="1 9 11">Cofactor biosynthesis; thiamine diphosphate biosynthesis; thiamine phosphate from 4-amino-2-methyl-5-diphosphomethylpyrimidine and 4-methyl-5-(2-phosphoethyl)-thiazole: step 1/1.</text>
</comment>
<evidence type="ECO:0000256" key="10">
    <source>
        <dbReference type="RuleBase" id="RU003826"/>
    </source>
</evidence>
<comment type="cofactor">
    <cofactor evidence="9">
        <name>Mg(2+)</name>
        <dbReference type="ChEBI" id="CHEBI:18420"/>
    </cofactor>
    <text evidence="9">Binds 1 Mg(2+) ion per subunit.</text>
</comment>
<sequence>MNKIPLGIYGITDSKSGKNKNILQYTEDLLQGGVKIIQYREKKKSMKEKYQEALLLKKLVDRYNGIFIINDHVDLAILVDAHGVHIGQDDLPISFIRSLLGENKIIGLSTHSIEEGKKAISDGADYIGIGPIFSTETKEDVISPIGMEYLKYAIENFKIPFVAIGGIKEKNIESLLDLGVERIALVSELVGDKNTYEKTLKIKNIIEKKIP</sequence>
<evidence type="ECO:0000256" key="11">
    <source>
        <dbReference type="RuleBase" id="RU004253"/>
    </source>
</evidence>
<dbReference type="HAMAP" id="MF_00097">
    <property type="entry name" value="TMP_synthase"/>
    <property type="match status" value="1"/>
</dbReference>
<feature type="binding site" evidence="9">
    <location>
        <position position="138"/>
    </location>
    <ligand>
        <name>4-amino-2-methyl-5-(diphosphooxymethyl)pyrimidine</name>
        <dbReference type="ChEBI" id="CHEBI:57841"/>
    </ligand>
</feature>
<dbReference type="GO" id="GO:0009228">
    <property type="term" value="P:thiamine biosynthetic process"/>
    <property type="evidence" value="ECO:0007669"/>
    <property type="project" value="UniProtKB-KW"/>
</dbReference>
<evidence type="ECO:0000313" key="14">
    <source>
        <dbReference type="Proteomes" id="UP000191153"/>
    </source>
</evidence>
<comment type="function">
    <text evidence="9">Condenses 4-methyl-5-(beta-hydroxyethyl)thiazole monophosphate (THZ-P) and 2-methyl-4-amino-5-hydroxymethyl pyrimidine pyrophosphate (HMP-PP) to form thiamine monophosphate (TMP).</text>
</comment>
<comment type="catalytic activity">
    <reaction evidence="8 9 10">
        <text>2-[(2R,5Z)-2-carboxy-4-methylthiazol-5(2H)-ylidene]ethyl phosphate + 4-amino-2-methyl-5-(diphosphooxymethyl)pyrimidine + 2 H(+) = thiamine phosphate + CO2 + diphosphate</text>
        <dbReference type="Rhea" id="RHEA:47844"/>
        <dbReference type="ChEBI" id="CHEBI:15378"/>
        <dbReference type="ChEBI" id="CHEBI:16526"/>
        <dbReference type="ChEBI" id="CHEBI:33019"/>
        <dbReference type="ChEBI" id="CHEBI:37575"/>
        <dbReference type="ChEBI" id="CHEBI:57841"/>
        <dbReference type="ChEBI" id="CHEBI:62899"/>
        <dbReference type="EC" id="2.5.1.3"/>
    </reaction>
</comment>
<dbReference type="CDD" id="cd00564">
    <property type="entry name" value="TMP_TenI"/>
    <property type="match status" value="1"/>
</dbReference>
<evidence type="ECO:0000256" key="2">
    <source>
        <dbReference type="ARBA" id="ARBA00022679"/>
    </source>
</evidence>
<dbReference type="InterPro" id="IPR034291">
    <property type="entry name" value="TMP_synthase"/>
</dbReference>
<dbReference type="FunFam" id="3.20.20.70:FF:000096">
    <property type="entry name" value="Thiamine-phosphate synthase"/>
    <property type="match status" value="1"/>
</dbReference>
<feature type="domain" description="Thiamine phosphate synthase/TenI" evidence="12">
    <location>
        <begin position="8"/>
        <end position="188"/>
    </location>
</feature>
<dbReference type="UniPathway" id="UPA00060">
    <property type="reaction ID" value="UER00141"/>
</dbReference>
<dbReference type="Proteomes" id="UP000191153">
    <property type="component" value="Unassembled WGS sequence"/>
</dbReference>
<evidence type="ECO:0000256" key="4">
    <source>
        <dbReference type="ARBA" id="ARBA00022842"/>
    </source>
</evidence>
<feature type="binding site" evidence="9">
    <location>
        <begin position="38"/>
        <end position="42"/>
    </location>
    <ligand>
        <name>4-amino-2-methyl-5-(diphosphooxymethyl)pyrimidine</name>
        <dbReference type="ChEBI" id="CHEBI:57841"/>
    </ligand>
</feature>
<comment type="catalytic activity">
    <reaction evidence="7 9 10">
        <text>2-(2-carboxy-4-methylthiazol-5-yl)ethyl phosphate + 4-amino-2-methyl-5-(diphosphooxymethyl)pyrimidine + 2 H(+) = thiamine phosphate + CO2 + diphosphate</text>
        <dbReference type="Rhea" id="RHEA:47848"/>
        <dbReference type="ChEBI" id="CHEBI:15378"/>
        <dbReference type="ChEBI" id="CHEBI:16526"/>
        <dbReference type="ChEBI" id="CHEBI:33019"/>
        <dbReference type="ChEBI" id="CHEBI:37575"/>
        <dbReference type="ChEBI" id="CHEBI:57841"/>
        <dbReference type="ChEBI" id="CHEBI:62890"/>
        <dbReference type="EC" id="2.5.1.3"/>
    </reaction>
</comment>
<dbReference type="InterPro" id="IPR022998">
    <property type="entry name" value="ThiamineP_synth_TenI"/>
</dbReference>
<reference evidence="13 14" key="1">
    <citation type="submission" date="2017-02" db="EMBL/GenBank/DDBJ databases">
        <authorList>
            <person name="Peterson S.W."/>
        </authorList>
    </citation>
    <scope>NUCLEOTIDE SEQUENCE [LARGE SCALE GENOMIC DNA]</scope>
    <source>
        <strain evidence="13 14">ATCC 700028</strain>
    </source>
</reference>
<evidence type="ECO:0000259" key="12">
    <source>
        <dbReference type="Pfam" id="PF02581"/>
    </source>
</evidence>
<evidence type="ECO:0000256" key="5">
    <source>
        <dbReference type="ARBA" id="ARBA00022977"/>
    </source>
</evidence>
<comment type="similarity">
    <text evidence="9 10">Belongs to the thiamine-phosphate synthase family.</text>
</comment>
<accession>A0A1T4M9M9</accession>
<dbReference type="Pfam" id="PF02581">
    <property type="entry name" value="TMP-TENI"/>
    <property type="match status" value="1"/>
</dbReference>
<comment type="catalytic activity">
    <reaction evidence="6 9 10">
        <text>4-methyl-5-(2-phosphooxyethyl)-thiazole + 4-amino-2-methyl-5-(diphosphooxymethyl)pyrimidine + H(+) = thiamine phosphate + diphosphate</text>
        <dbReference type="Rhea" id="RHEA:22328"/>
        <dbReference type="ChEBI" id="CHEBI:15378"/>
        <dbReference type="ChEBI" id="CHEBI:33019"/>
        <dbReference type="ChEBI" id="CHEBI:37575"/>
        <dbReference type="ChEBI" id="CHEBI:57841"/>
        <dbReference type="ChEBI" id="CHEBI:58296"/>
        <dbReference type="EC" id="2.5.1.3"/>
    </reaction>
</comment>
<dbReference type="PANTHER" id="PTHR20857">
    <property type="entry name" value="THIAMINE-PHOSPHATE PYROPHOSPHORYLASE"/>
    <property type="match status" value="1"/>
</dbReference>
<dbReference type="InterPro" id="IPR013785">
    <property type="entry name" value="Aldolase_TIM"/>
</dbReference>
<dbReference type="RefSeq" id="WP_078693614.1">
    <property type="nucleotide sequence ID" value="NZ_FUWX01000008.1"/>
</dbReference>
<dbReference type="GO" id="GO:0005737">
    <property type="term" value="C:cytoplasm"/>
    <property type="evidence" value="ECO:0007669"/>
    <property type="project" value="TreeGrafter"/>
</dbReference>
<dbReference type="Gene3D" id="3.20.20.70">
    <property type="entry name" value="Aldolase class I"/>
    <property type="match status" value="1"/>
</dbReference>
<keyword evidence="2 9" id="KW-0808">Transferase</keyword>
<name>A0A1T4M9M9_9FUSO</name>
<dbReference type="GO" id="GO:0000287">
    <property type="term" value="F:magnesium ion binding"/>
    <property type="evidence" value="ECO:0007669"/>
    <property type="project" value="UniProtKB-UniRule"/>
</dbReference>
<dbReference type="AlphaFoldDB" id="A0A1T4M9M9"/>
<evidence type="ECO:0000256" key="7">
    <source>
        <dbReference type="ARBA" id="ARBA00047851"/>
    </source>
</evidence>
<dbReference type="EC" id="2.5.1.3" evidence="9"/>
<dbReference type="GO" id="GO:0009229">
    <property type="term" value="P:thiamine diphosphate biosynthetic process"/>
    <property type="evidence" value="ECO:0007669"/>
    <property type="project" value="UniProtKB-UniRule"/>
</dbReference>
<protein>
    <recommendedName>
        <fullName evidence="9">Thiamine-phosphate synthase</fullName>
        <shortName evidence="9">TP synthase</shortName>
        <shortName evidence="9">TPS</shortName>
        <ecNumber evidence="9">2.5.1.3</ecNumber>
    </recommendedName>
    <alternativeName>
        <fullName evidence="9">Thiamine-phosphate pyrophosphorylase</fullName>
        <shortName evidence="9">TMP pyrophosphorylase</shortName>
        <shortName evidence="9">TMP-PPase</shortName>
    </alternativeName>
</protein>
<dbReference type="GO" id="GO:0004789">
    <property type="term" value="F:thiamine-phosphate diphosphorylase activity"/>
    <property type="evidence" value="ECO:0007669"/>
    <property type="project" value="UniProtKB-UniRule"/>
</dbReference>
<evidence type="ECO:0000256" key="9">
    <source>
        <dbReference type="HAMAP-Rule" id="MF_00097"/>
    </source>
</evidence>
<dbReference type="SUPFAM" id="SSF51391">
    <property type="entry name" value="Thiamin phosphate synthase"/>
    <property type="match status" value="1"/>
</dbReference>
<keyword evidence="3 9" id="KW-0479">Metal-binding</keyword>
<keyword evidence="14" id="KW-1185">Reference proteome</keyword>
<evidence type="ECO:0000256" key="3">
    <source>
        <dbReference type="ARBA" id="ARBA00022723"/>
    </source>
</evidence>
<feature type="binding site" evidence="9">
    <location>
        <position position="90"/>
    </location>
    <ligand>
        <name>Mg(2+)</name>
        <dbReference type="ChEBI" id="CHEBI:18420"/>
    </ligand>
</feature>
<feature type="binding site" evidence="9">
    <location>
        <begin position="186"/>
        <end position="187"/>
    </location>
    <ligand>
        <name>2-[(2R,5Z)-2-carboxy-4-methylthiazol-5(2H)-ylidene]ethyl phosphate</name>
        <dbReference type="ChEBI" id="CHEBI:62899"/>
    </ligand>
</feature>
<feature type="binding site" evidence="9">
    <location>
        <begin position="135"/>
        <end position="137"/>
    </location>
    <ligand>
        <name>2-[(2R,5Z)-2-carboxy-4-methylthiazol-5(2H)-ylidene]ethyl phosphate</name>
        <dbReference type="ChEBI" id="CHEBI:62899"/>
    </ligand>
</feature>
<dbReference type="STRING" id="180163.SAMN02745174_01114"/>
<proteinExistence type="inferred from homology"/>
<gene>
    <name evidence="9" type="primary">thiE</name>
    <name evidence="13" type="ORF">SAMN02745174_01114</name>
</gene>
<keyword evidence="5 9" id="KW-0784">Thiamine biosynthesis</keyword>
<evidence type="ECO:0000256" key="6">
    <source>
        <dbReference type="ARBA" id="ARBA00047334"/>
    </source>
</evidence>
<feature type="binding site" evidence="9">
    <location>
        <position position="71"/>
    </location>
    <ligand>
        <name>Mg(2+)</name>
        <dbReference type="ChEBI" id="CHEBI:18420"/>
    </ligand>
</feature>
<evidence type="ECO:0000313" key="13">
    <source>
        <dbReference type="EMBL" id="SJZ63611.1"/>
    </source>
</evidence>
<evidence type="ECO:0000256" key="1">
    <source>
        <dbReference type="ARBA" id="ARBA00005165"/>
    </source>
</evidence>
<dbReference type="OrthoDB" id="9812206at2"/>
<keyword evidence="4 9" id="KW-0460">Magnesium</keyword>
<organism evidence="13 14">
    <name type="scientific">Cetobacterium ceti</name>
    <dbReference type="NCBI Taxonomy" id="180163"/>
    <lineage>
        <taxon>Bacteria</taxon>
        <taxon>Fusobacteriati</taxon>
        <taxon>Fusobacteriota</taxon>
        <taxon>Fusobacteriia</taxon>
        <taxon>Fusobacteriales</taxon>
        <taxon>Fusobacteriaceae</taxon>
        <taxon>Cetobacterium</taxon>
    </lineage>
</organism>
<evidence type="ECO:0000256" key="8">
    <source>
        <dbReference type="ARBA" id="ARBA00047883"/>
    </source>
</evidence>
<feature type="binding site" evidence="9">
    <location>
        <position position="166"/>
    </location>
    <ligand>
        <name>2-[(2R,5Z)-2-carboxy-4-methylthiazol-5(2H)-ylidene]ethyl phosphate</name>
        <dbReference type="ChEBI" id="CHEBI:62899"/>
    </ligand>
</feature>